<evidence type="ECO:0000256" key="3">
    <source>
        <dbReference type="ARBA" id="ARBA00022960"/>
    </source>
</evidence>
<comment type="subcellular location">
    <subcellularLocation>
        <location evidence="1">Membrane</location>
        <topology evidence="1">Multi-pass membrane protein</topology>
    </subcellularLocation>
</comment>
<feature type="transmembrane region" description="Helical" evidence="6">
    <location>
        <begin position="182"/>
        <end position="199"/>
    </location>
</feature>
<dbReference type="GO" id="GO:0032153">
    <property type="term" value="C:cell division site"/>
    <property type="evidence" value="ECO:0007669"/>
    <property type="project" value="TreeGrafter"/>
</dbReference>
<proteinExistence type="predicted"/>
<dbReference type="OrthoDB" id="9812661at2"/>
<dbReference type="RefSeq" id="WP_084053821.1">
    <property type="nucleotide sequence ID" value="NZ_FWWT01000022.1"/>
</dbReference>
<keyword evidence="2 6" id="KW-0812">Transmembrane</keyword>
<dbReference type="PANTHER" id="PTHR30474">
    <property type="entry name" value="CELL CYCLE PROTEIN"/>
    <property type="match status" value="1"/>
</dbReference>
<reference evidence="7 8" key="1">
    <citation type="submission" date="2017-04" db="EMBL/GenBank/DDBJ databases">
        <authorList>
            <person name="Afonso C.L."/>
            <person name="Miller P.J."/>
            <person name="Scott M.A."/>
            <person name="Spackman E."/>
            <person name="Goraichik I."/>
            <person name="Dimitrov K.M."/>
            <person name="Suarez D.L."/>
            <person name="Swayne D.E."/>
        </authorList>
    </citation>
    <scope>NUCLEOTIDE SEQUENCE [LARGE SCALE GENOMIC DNA]</scope>
    <source>
        <strain evidence="7 8">DSM 11270</strain>
    </source>
</reference>
<dbReference type="Pfam" id="PF01098">
    <property type="entry name" value="FTSW_RODA_SPOVE"/>
    <property type="match status" value="1"/>
</dbReference>
<name>A0A1W1VJC5_DESTI</name>
<organism evidence="7 8">
    <name type="scientific">Desulfonispora thiosulfatigenes DSM 11270</name>
    <dbReference type="NCBI Taxonomy" id="656914"/>
    <lineage>
        <taxon>Bacteria</taxon>
        <taxon>Bacillati</taxon>
        <taxon>Bacillota</taxon>
        <taxon>Clostridia</taxon>
        <taxon>Eubacteriales</taxon>
        <taxon>Peptococcaceae</taxon>
        <taxon>Desulfonispora</taxon>
    </lineage>
</organism>
<feature type="transmembrane region" description="Helical" evidence="6">
    <location>
        <begin position="12"/>
        <end position="28"/>
    </location>
</feature>
<feature type="transmembrane region" description="Helical" evidence="6">
    <location>
        <begin position="343"/>
        <end position="364"/>
    </location>
</feature>
<dbReference type="GO" id="GO:0051301">
    <property type="term" value="P:cell division"/>
    <property type="evidence" value="ECO:0007669"/>
    <property type="project" value="InterPro"/>
</dbReference>
<keyword evidence="5 6" id="KW-0472">Membrane</keyword>
<feature type="transmembrane region" description="Helical" evidence="6">
    <location>
        <begin position="204"/>
        <end position="221"/>
    </location>
</feature>
<evidence type="ECO:0000256" key="4">
    <source>
        <dbReference type="ARBA" id="ARBA00022989"/>
    </source>
</evidence>
<evidence type="ECO:0000256" key="5">
    <source>
        <dbReference type="ARBA" id="ARBA00023136"/>
    </source>
</evidence>
<dbReference type="GO" id="GO:0008360">
    <property type="term" value="P:regulation of cell shape"/>
    <property type="evidence" value="ECO:0007669"/>
    <property type="project" value="UniProtKB-KW"/>
</dbReference>
<sequence>MNNFLQDFKLFFLNIIVILLSNINLIIQETEIPNLIFYNIILIVSLFLVKLFIIKVLQVKNLIFDIISLLISLGWIFLIRLNPYLAPRQLLWICIGLIVMLVIFFIVKNIPMDFIKNNKYLWLIITLTLLILPLLKGVEVGGATSWLQLGKIRFQSSELAKIFYLVFLTSLIRESTFIKGKGFFLAWIGTLSSVAILVLQKDLGMALVFYLTFLLIIYLTTKKITSQVWGIIILLLAAIVAYYYFPHVRFRILTWLSPWENPHTSGYQIIFSLFSFSNGGILGVGLGNGFSKFIPEVHTDFMFAAIGEQLGLLGSISIILLYLLFLFFCYHEIKFIPTKGRRILALGLSAIMVIESFVIMAGVSKLIPLTGLPLPFMGYGGSAVITNFINLGFILALTSNKSITVQMEEEGLNYIFKIIWIVALALILNLTYWQVIKSNSMKQHPLNPRYRIIKTVHSTNIPTSLHKVIERNEV</sequence>
<feature type="transmembrane region" description="Helical" evidence="6">
    <location>
        <begin position="90"/>
        <end position="108"/>
    </location>
</feature>
<keyword evidence="8" id="KW-1185">Reference proteome</keyword>
<feature type="transmembrane region" description="Helical" evidence="6">
    <location>
        <begin position="59"/>
        <end position="78"/>
    </location>
</feature>
<keyword evidence="3" id="KW-0133">Cell shape</keyword>
<evidence type="ECO:0000256" key="1">
    <source>
        <dbReference type="ARBA" id="ARBA00004141"/>
    </source>
</evidence>
<dbReference type="GO" id="GO:0015648">
    <property type="term" value="F:lipid-linked peptidoglycan transporter activity"/>
    <property type="evidence" value="ECO:0007669"/>
    <property type="project" value="TreeGrafter"/>
</dbReference>
<evidence type="ECO:0000256" key="6">
    <source>
        <dbReference type="SAM" id="Phobius"/>
    </source>
</evidence>
<feature type="transmembrane region" description="Helical" evidence="6">
    <location>
        <begin position="35"/>
        <end position="53"/>
    </location>
</feature>
<feature type="transmembrane region" description="Helical" evidence="6">
    <location>
        <begin position="266"/>
        <end position="290"/>
    </location>
</feature>
<feature type="transmembrane region" description="Helical" evidence="6">
    <location>
        <begin position="418"/>
        <end position="436"/>
    </location>
</feature>
<feature type="transmembrane region" description="Helical" evidence="6">
    <location>
        <begin position="310"/>
        <end position="331"/>
    </location>
</feature>
<dbReference type="InterPro" id="IPR001182">
    <property type="entry name" value="FtsW/RodA"/>
</dbReference>
<dbReference type="STRING" id="656914.SAMN00017405_0034"/>
<dbReference type="PANTHER" id="PTHR30474:SF3">
    <property type="entry name" value="PEPTIDOGLYCAN GLYCOSYLTRANSFERASE RODA"/>
    <property type="match status" value="1"/>
</dbReference>
<evidence type="ECO:0000256" key="2">
    <source>
        <dbReference type="ARBA" id="ARBA00022692"/>
    </source>
</evidence>
<dbReference type="GO" id="GO:0005886">
    <property type="term" value="C:plasma membrane"/>
    <property type="evidence" value="ECO:0007669"/>
    <property type="project" value="TreeGrafter"/>
</dbReference>
<evidence type="ECO:0000313" key="7">
    <source>
        <dbReference type="EMBL" id="SMB93428.1"/>
    </source>
</evidence>
<protein>
    <submittedName>
        <fullName evidence="7">Cell elongation-specific peptidoglycan biosynthesis regulator RodA</fullName>
    </submittedName>
</protein>
<dbReference type="EMBL" id="FWWT01000022">
    <property type="protein sequence ID" value="SMB93428.1"/>
    <property type="molecule type" value="Genomic_DNA"/>
</dbReference>
<keyword evidence="4 6" id="KW-1133">Transmembrane helix</keyword>
<feature type="transmembrane region" description="Helical" evidence="6">
    <location>
        <begin position="376"/>
        <end position="397"/>
    </location>
</feature>
<gene>
    <name evidence="7" type="ORF">SAMN00017405_0034</name>
</gene>
<feature type="transmembrane region" description="Helical" evidence="6">
    <location>
        <begin position="120"/>
        <end position="138"/>
    </location>
</feature>
<feature type="transmembrane region" description="Helical" evidence="6">
    <location>
        <begin position="227"/>
        <end position="245"/>
    </location>
</feature>
<accession>A0A1W1VJC5</accession>
<dbReference type="AlphaFoldDB" id="A0A1W1VJC5"/>
<evidence type="ECO:0000313" key="8">
    <source>
        <dbReference type="Proteomes" id="UP000192731"/>
    </source>
</evidence>
<dbReference type="Proteomes" id="UP000192731">
    <property type="component" value="Unassembled WGS sequence"/>
</dbReference>